<keyword evidence="8 10" id="KW-0472">Membrane</keyword>
<gene>
    <name evidence="10" type="primary">ctaB</name>
    <name evidence="11" type="ORF">HMPREF1015_00707</name>
</gene>
<evidence type="ECO:0000313" key="11">
    <source>
        <dbReference type="EMBL" id="EHL77048.1"/>
    </source>
</evidence>
<reference evidence="11 12" key="1">
    <citation type="submission" date="2011-09" db="EMBL/GenBank/DDBJ databases">
        <title>The Genome Sequence of Bacillus smithii 7_3_47FAA.</title>
        <authorList>
            <consortium name="The Broad Institute Genome Sequencing Platform"/>
            <person name="Earl A."/>
            <person name="Ward D."/>
            <person name="Feldgarden M."/>
            <person name="Gevers D."/>
            <person name="Daigneault M."/>
            <person name="Strauss J."/>
            <person name="Allen-Vercoe E."/>
            <person name="Young S.K."/>
            <person name="Zeng Q."/>
            <person name="Gargeya S."/>
            <person name="Fitzgerald M."/>
            <person name="Haas B."/>
            <person name="Abouelleil A."/>
            <person name="Alvarado L."/>
            <person name="Arachchi H.M."/>
            <person name="Berlin A."/>
            <person name="Brown A."/>
            <person name="Chapman S.B."/>
            <person name="Chen Z."/>
            <person name="Dunbar C."/>
            <person name="Freedman E."/>
            <person name="Gearin G."/>
            <person name="Goldberg J."/>
            <person name="Griggs A."/>
            <person name="Gujja S."/>
            <person name="Heiman D."/>
            <person name="Howarth C."/>
            <person name="Larson L."/>
            <person name="Lui A."/>
            <person name="MacDonald P.J.P."/>
            <person name="Montmayeur A."/>
            <person name="Murphy C."/>
            <person name="Neiman D."/>
            <person name="Pearson M."/>
            <person name="Priest M."/>
            <person name="Roberts A."/>
            <person name="Saif S."/>
            <person name="Shea T."/>
            <person name="Shenoy N."/>
            <person name="Sisk P."/>
            <person name="Stolte C."/>
            <person name="Sykes S."/>
            <person name="Wortman J."/>
            <person name="Nusbaum C."/>
            <person name="Birren B."/>
        </authorList>
    </citation>
    <scope>NUCLEOTIDE SEQUENCE [LARGE SCALE GENOMIC DNA]</scope>
    <source>
        <strain evidence="11 12">7_3_47FAA</strain>
    </source>
</reference>
<evidence type="ECO:0000256" key="9">
    <source>
        <dbReference type="ARBA" id="ARBA00047690"/>
    </source>
</evidence>
<dbReference type="RefSeq" id="WP_003354441.1">
    <property type="nucleotide sequence ID" value="NZ_JH414757.1"/>
</dbReference>
<evidence type="ECO:0000256" key="7">
    <source>
        <dbReference type="ARBA" id="ARBA00023133"/>
    </source>
</evidence>
<comment type="catalytic activity">
    <reaction evidence="9 10">
        <text>heme b + (2E,6E)-farnesyl diphosphate + H2O = Fe(II)-heme o + diphosphate</text>
        <dbReference type="Rhea" id="RHEA:28070"/>
        <dbReference type="ChEBI" id="CHEBI:15377"/>
        <dbReference type="ChEBI" id="CHEBI:33019"/>
        <dbReference type="ChEBI" id="CHEBI:60344"/>
        <dbReference type="ChEBI" id="CHEBI:60530"/>
        <dbReference type="ChEBI" id="CHEBI:175763"/>
        <dbReference type="EC" id="2.5.1.141"/>
    </reaction>
</comment>
<dbReference type="PATRIC" id="fig|665952.3.peg.2256"/>
<accession>G9QME2</accession>
<dbReference type="CDD" id="cd13957">
    <property type="entry name" value="PT_UbiA_Cox10"/>
    <property type="match status" value="1"/>
</dbReference>
<dbReference type="AlphaFoldDB" id="G9QME2"/>
<evidence type="ECO:0000256" key="3">
    <source>
        <dbReference type="ARBA" id="ARBA00022475"/>
    </source>
</evidence>
<feature type="transmembrane region" description="Helical" evidence="10">
    <location>
        <begin position="181"/>
        <end position="202"/>
    </location>
</feature>
<feature type="transmembrane region" description="Helical" evidence="10">
    <location>
        <begin position="130"/>
        <end position="148"/>
    </location>
</feature>
<comment type="subunit">
    <text evidence="10">Interacts with CtaA.</text>
</comment>
<keyword evidence="12" id="KW-1185">Reference proteome</keyword>
<evidence type="ECO:0000256" key="2">
    <source>
        <dbReference type="ARBA" id="ARBA00004919"/>
    </source>
</evidence>
<comment type="subcellular location">
    <subcellularLocation>
        <location evidence="1 10">Cell membrane</location>
        <topology evidence="1 10">Multi-pass membrane protein</topology>
    </subcellularLocation>
</comment>
<dbReference type="PANTHER" id="PTHR43448:SF2">
    <property type="entry name" value="PROTOHEME IX FARNESYLTRANSFERASE, MITOCHONDRIAL"/>
    <property type="match status" value="1"/>
</dbReference>
<comment type="similarity">
    <text evidence="10">Belongs to the UbiA prenyltransferase family. Protoheme IX farnesyltransferase subfamily.</text>
</comment>
<organism evidence="11 12">
    <name type="scientific">Bacillus smithii 7_3_47FAA</name>
    <dbReference type="NCBI Taxonomy" id="665952"/>
    <lineage>
        <taxon>Bacteria</taxon>
        <taxon>Bacillati</taxon>
        <taxon>Bacillota</taxon>
        <taxon>Bacilli</taxon>
        <taxon>Bacillales</taxon>
        <taxon>Bacillaceae</taxon>
        <taxon>Bacillus</taxon>
    </lineage>
</organism>
<feature type="transmembrane region" description="Helical" evidence="10">
    <location>
        <begin position="153"/>
        <end position="175"/>
    </location>
</feature>
<feature type="transmembrane region" description="Helical" evidence="10">
    <location>
        <begin position="250"/>
        <end position="270"/>
    </location>
</feature>
<dbReference type="Proteomes" id="UP000011747">
    <property type="component" value="Unassembled WGS sequence"/>
</dbReference>
<sequence>MSNTRAITTTEKTAPETTALKDFMALIKIGIVNSNLITTFTGMWLAFHFNNIHFLTQLDTIFFTMLGTSLVIAGAASLNNYIDRDIDPFMERTKSRPTVTGKISSGKVLVMSFAFIILGTISLFMTTFTAGVLGIIGVFSYVVLYTLWTKRRFVSNTVVGSISGAIPPLIGWTAVDPHMNLIAFMLFVVMFIWQPPHFYALAMKRCEEYRAAGIPMLPVVKGFDVTKRHIVLWVAALLPLPFFMTSLGHFFVIFATILNLGWLILGIYGYKMKDSLKWARIMFIYSLNYLTILFVTMVIVTVV</sequence>
<keyword evidence="7 10" id="KW-0350">Heme biosynthesis</keyword>
<evidence type="ECO:0000313" key="12">
    <source>
        <dbReference type="Proteomes" id="UP000011747"/>
    </source>
</evidence>
<evidence type="ECO:0000256" key="10">
    <source>
        <dbReference type="HAMAP-Rule" id="MF_00154"/>
    </source>
</evidence>
<keyword evidence="3 10" id="KW-1003">Cell membrane</keyword>
<keyword evidence="4 10" id="KW-0808">Transferase</keyword>
<comment type="pathway">
    <text evidence="2 10">Porphyrin-containing compound metabolism; heme O biosynthesis; heme O from protoheme: step 1/1.</text>
</comment>
<feature type="transmembrane region" description="Helical" evidence="10">
    <location>
        <begin position="225"/>
        <end position="244"/>
    </location>
</feature>
<dbReference type="HOGENOM" id="CLU_029631_0_0_9"/>
<dbReference type="UniPathway" id="UPA00834">
    <property type="reaction ID" value="UER00712"/>
</dbReference>
<evidence type="ECO:0000256" key="8">
    <source>
        <dbReference type="ARBA" id="ARBA00023136"/>
    </source>
</evidence>
<dbReference type="GO" id="GO:0008495">
    <property type="term" value="F:protoheme IX farnesyltransferase activity"/>
    <property type="evidence" value="ECO:0007669"/>
    <property type="project" value="UniProtKB-UniRule"/>
</dbReference>
<dbReference type="GO" id="GO:0048034">
    <property type="term" value="P:heme O biosynthetic process"/>
    <property type="evidence" value="ECO:0007669"/>
    <property type="project" value="UniProtKB-UniRule"/>
</dbReference>
<keyword evidence="6 10" id="KW-1133">Transmembrane helix</keyword>
<protein>
    <recommendedName>
        <fullName evidence="10">Protoheme IX farnesyltransferase</fullName>
        <ecNumber evidence="10">2.5.1.141</ecNumber>
    </recommendedName>
    <alternativeName>
        <fullName evidence="10">Heme B farnesyltransferase</fullName>
    </alternativeName>
    <alternativeName>
        <fullName evidence="10">Heme O synthase</fullName>
    </alternativeName>
</protein>
<evidence type="ECO:0000256" key="5">
    <source>
        <dbReference type="ARBA" id="ARBA00022692"/>
    </source>
</evidence>
<name>G9QME2_9BACI</name>
<evidence type="ECO:0000256" key="6">
    <source>
        <dbReference type="ARBA" id="ARBA00022989"/>
    </source>
</evidence>
<dbReference type="PROSITE" id="PS00943">
    <property type="entry name" value="UBIA"/>
    <property type="match status" value="1"/>
</dbReference>
<feature type="transmembrane region" description="Helical" evidence="10">
    <location>
        <begin position="29"/>
        <end position="49"/>
    </location>
</feature>
<feature type="transmembrane region" description="Helical" evidence="10">
    <location>
        <begin position="103"/>
        <end position="124"/>
    </location>
</feature>
<dbReference type="PANTHER" id="PTHR43448">
    <property type="entry name" value="PROTOHEME IX FARNESYLTRANSFERASE, MITOCHONDRIAL"/>
    <property type="match status" value="1"/>
</dbReference>
<comment type="function">
    <text evidence="10">Converts heme B (protoheme IX) to heme O by substitution of the vinyl group on carbon 2 of heme B porphyrin ring with a hydroxyethyl farnesyl side group.</text>
</comment>
<dbReference type="FunFam" id="1.10.357.140:FF:000001">
    <property type="entry name" value="Protoheme IX farnesyltransferase"/>
    <property type="match status" value="1"/>
</dbReference>
<dbReference type="InterPro" id="IPR030470">
    <property type="entry name" value="UbiA_prenylTrfase_CS"/>
</dbReference>
<dbReference type="InterPro" id="IPR006369">
    <property type="entry name" value="Protohaem_IX_farnesylTrfase"/>
</dbReference>
<dbReference type="EMBL" id="ACWF01000119">
    <property type="protein sequence ID" value="EHL77048.1"/>
    <property type="molecule type" value="Genomic_DNA"/>
</dbReference>
<dbReference type="EC" id="2.5.1.141" evidence="10"/>
<dbReference type="HAMAP" id="MF_00154">
    <property type="entry name" value="CyoE_CtaB"/>
    <property type="match status" value="1"/>
</dbReference>
<dbReference type="GO" id="GO:0005886">
    <property type="term" value="C:plasma membrane"/>
    <property type="evidence" value="ECO:0007669"/>
    <property type="project" value="UniProtKB-SubCell"/>
</dbReference>
<feature type="transmembrane region" description="Helical" evidence="10">
    <location>
        <begin position="282"/>
        <end position="302"/>
    </location>
</feature>
<dbReference type="Gene3D" id="1.10.357.140">
    <property type="entry name" value="UbiA prenyltransferase"/>
    <property type="match status" value="1"/>
</dbReference>
<comment type="caution">
    <text evidence="11">The sequence shown here is derived from an EMBL/GenBank/DDBJ whole genome shotgun (WGS) entry which is preliminary data.</text>
</comment>
<evidence type="ECO:0000256" key="4">
    <source>
        <dbReference type="ARBA" id="ARBA00022679"/>
    </source>
</evidence>
<dbReference type="InterPro" id="IPR000537">
    <property type="entry name" value="UbiA_prenyltransferase"/>
</dbReference>
<evidence type="ECO:0000256" key="1">
    <source>
        <dbReference type="ARBA" id="ARBA00004651"/>
    </source>
</evidence>
<dbReference type="Pfam" id="PF01040">
    <property type="entry name" value="UbiA"/>
    <property type="match status" value="1"/>
</dbReference>
<feature type="transmembrane region" description="Helical" evidence="10">
    <location>
        <begin position="61"/>
        <end position="82"/>
    </location>
</feature>
<comment type="miscellaneous">
    <text evidence="10">Carbon 2 of the heme B porphyrin ring is defined according to the Fischer nomenclature.</text>
</comment>
<proteinExistence type="inferred from homology"/>
<dbReference type="NCBIfam" id="TIGR01473">
    <property type="entry name" value="cyoE_ctaB"/>
    <property type="match status" value="1"/>
</dbReference>
<keyword evidence="5 10" id="KW-0812">Transmembrane</keyword>
<dbReference type="InterPro" id="IPR044878">
    <property type="entry name" value="UbiA_sf"/>
</dbReference>